<dbReference type="AlphaFoldDB" id="A0AAE3VR03"/>
<evidence type="ECO:0000256" key="1">
    <source>
        <dbReference type="ARBA" id="ARBA00008270"/>
    </source>
</evidence>
<keyword evidence="3" id="KW-0413">Isomerase</keyword>
<dbReference type="PANTHER" id="PTHR13774">
    <property type="entry name" value="PHENAZINE BIOSYNTHESIS PROTEIN"/>
    <property type="match status" value="1"/>
</dbReference>
<dbReference type="InterPro" id="IPR003719">
    <property type="entry name" value="Phenazine_PhzF-like"/>
</dbReference>
<dbReference type="SUPFAM" id="SSF54506">
    <property type="entry name" value="Diaminopimelate epimerase-like"/>
    <property type="match status" value="1"/>
</dbReference>
<evidence type="ECO:0000313" key="4">
    <source>
        <dbReference type="Proteomes" id="UP001229244"/>
    </source>
</evidence>
<dbReference type="PIRSF" id="PIRSF016184">
    <property type="entry name" value="PhzC_PhzF"/>
    <property type="match status" value="1"/>
</dbReference>
<dbReference type="Proteomes" id="UP001229244">
    <property type="component" value="Unassembled WGS sequence"/>
</dbReference>
<proteinExistence type="inferred from homology"/>
<dbReference type="NCBIfam" id="TIGR00654">
    <property type="entry name" value="PhzF_family"/>
    <property type="match status" value="1"/>
</dbReference>
<dbReference type="GO" id="GO:0005737">
    <property type="term" value="C:cytoplasm"/>
    <property type="evidence" value="ECO:0007669"/>
    <property type="project" value="TreeGrafter"/>
</dbReference>
<dbReference type="Pfam" id="PF02567">
    <property type="entry name" value="PhzC-PhzF"/>
    <property type="match status" value="1"/>
</dbReference>
<comment type="caution">
    <text evidence="3">The sequence shown here is derived from an EMBL/GenBank/DDBJ whole genome shotgun (WGS) entry which is preliminary data.</text>
</comment>
<evidence type="ECO:0000313" key="3">
    <source>
        <dbReference type="EMBL" id="MDQ0316552.1"/>
    </source>
</evidence>
<protein>
    <submittedName>
        <fullName evidence="3">Trans-2,3-dihydro-3-hydroxyanthranilate isomerase</fullName>
        <ecNumber evidence="3">5.3.3.17</ecNumber>
    </submittedName>
</protein>
<dbReference type="RefSeq" id="WP_306886439.1">
    <property type="nucleotide sequence ID" value="NZ_JAUSUL010000003.1"/>
</dbReference>
<organism evidence="3 4">
    <name type="scientific">Amorphus orientalis</name>
    <dbReference type="NCBI Taxonomy" id="649198"/>
    <lineage>
        <taxon>Bacteria</taxon>
        <taxon>Pseudomonadati</taxon>
        <taxon>Pseudomonadota</taxon>
        <taxon>Alphaproteobacteria</taxon>
        <taxon>Hyphomicrobiales</taxon>
        <taxon>Amorphaceae</taxon>
        <taxon>Amorphus</taxon>
    </lineage>
</organism>
<sequence>MNRRYTILDVFTDTALAGNPLAVVRDAEDLDTVGMQAIAKEFNLSETVFLLPADNPAHSARARIFTPAREIPFAGHPTVGTAIHVASERFDGVAEDLDAVVVLEEGVGPVRCGVALKPDGAHYAEFDLPKLPTVADLAPSTETVAQALGLATHEIGFSHFPVAVSDAGMSFLIVPVNGIDAVRRAKPRLEHWDDLFPEPGLTNGLVYIFSAEVERPDASFHTRMFAPLDGIPEDPATGSAAAAFSGVLHRFGQLTAGSHSYLIEQGFEMGRPSLISLELDIAETGALHSARIGGHAVVVAEGVLKV</sequence>
<dbReference type="GO" id="GO:0102943">
    <property type="term" value="F:trans-2,3-dihydro-3-hydroxy-anthranilate isomerase activity"/>
    <property type="evidence" value="ECO:0007669"/>
    <property type="project" value="UniProtKB-EC"/>
</dbReference>
<name>A0AAE3VR03_9HYPH</name>
<dbReference type="PANTHER" id="PTHR13774:SF32">
    <property type="entry name" value="ANTISENSE-ENHANCING SEQUENCE 1"/>
    <property type="match status" value="1"/>
</dbReference>
<keyword evidence="4" id="KW-1185">Reference proteome</keyword>
<comment type="similarity">
    <text evidence="1">Belongs to the PhzF family.</text>
</comment>
<evidence type="ECO:0000256" key="2">
    <source>
        <dbReference type="PIRSR" id="PIRSR016184-1"/>
    </source>
</evidence>
<reference evidence="3" key="1">
    <citation type="submission" date="2023-07" db="EMBL/GenBank/DDBJ databases">
        <title>Genomic Encyclopedia of Type Strains, Phase IV (KMG-IV): sequencing the most valuable type-strain genomes for metagenomic binning, comparative biology and taxonomic classification.</title>
        <authorList>
            <person name="Goeker M."/>
        </authorList>
    </citation>
    <scope>NUCLEOTIDE SEQUENCE</scope>
    <source>
        <strain evidence="3">DSM 21202</strain>
    </source>
</reference>
<dbReference type="Gene3D" id="3.10.310.10">
    <property type="entry name" value="Diaminopimelate Epimerase, Chain A, domain 1"/>
    <property type="match status" value="2"/>
</dbReference>
<feature type="active site" evidence="2">
    <location>
        <position position="46"/>
    </location>
</feature>
<dbReference type="EMBL" id="JAUSUL010000003">
    <property type="protein sequence ID" value="MDQ0316552.1"/>
    <property type="molecule type" value="Genomic_DNA"/>
</dbReference>
<accession>A0AAE3VR03</accession>
<dbReference type="EC" id="5.3.3.17" evidence="3"/>
<gene>
    <name evidence="3" type="ORF">J2S73_003028</name>
</gene>